<proteinExistence type="predicted"/>
<reference evidence="1 2" key="1">
    <citation type="submission" date="2018-10" db="EMBL/GenBank/DDBJ databases">
        <title>Genomic Encyclopedia of Archaeal and Bacterial Type Strains, Phase II (KMG-II): from individual species to whole genera.</title>
        <authorList>
            <person name="Goeker M."/>
        </authorList>
    </citation>
    <scope>NUCLEOTIDE SEQUENCE [LARGE SCALE GENOMIC DNA]</scope>
    <source>
        <strain evidence="1 2">DSM 18602</strain>
    </source>
</reference>
<dbReference type="AlphaFoldDB" id="A0A495IYM8"/>
<organism evidence="1 2">
    <name type="scientific">Mucilaginibacter gracilis</name>
    <dbReference type="NCBI Taxonomy" id="423350"/>
    <lineage>
        <taxon>Bacteria</taxon>
        <taxon>Pseudomonadati</taxon>
        <taxon>Bacteroidota</taxon>
        <taxon>Sphingobacteriia</taxon>
        <taxon>Sphingobacteriales</taxon>
        <taxon>Sphingobacteriaceae</taxon>
        <taxon>Mucilaginibacter</taxon>
    </lineage>
</organism>
<dbReference type="Proteomes" id="UP000268007">
    <property type="component" value="Unassembled WGS sequence"/>
</dbReference>
<protein>
    <submittedName>
        <fullName evidence="1">Uncharacterized protein</fullName>
    </submittedName>
</protein>
<accession>A0A495IYM8</accession>
<comment type="caution">
    <text evidence="1">The sequence shown here is derived from an EMBL/GenBank/DDBJ whole genome shotgun (WGS) entry which is preliminary data.</text>
</comment>
<dbReference type="EMBL" id="RBKU01000001">
    <property type="protein sequence ID" value="RKR80929.1"/>
    <property type="molecule type" value="Genomic_DNA"/>
</dbReference>
<sequence>MPISRTNINKFSYFQILLKVYFNQINSNCLKHKKAGTLMHRLYLLVVEVMLF</sequence>
<evidence type="ECO:0000313" key="1">
    <source>
        <dbReference type="EMBL" id="RKR80929.1"/>
    </source>
</evidence>
<keyword evidence="2" id="KW-1185">Reference proteome</keyword>
<gene>
    <name evidence="1" type="ORF">BDD43_1067</name>
</gene>
<name>A0A495IYM8_9SPHI</name>
<evidence type="ECO:0000313" key="2">
    <source>
        <dbReference type="Proteomes" id="UP000268007"/>
    </source>
</evidence>